<name>A0AAP0F739_9MAGN</name>
<keyword evidence="4" id="KW-1185">Reference proteome</keyword>
<feature type="region of interest" description="Disordered" evidence="1">
    <location>
        <begin position="1"/>
        <end position="125"/>
    </location>
</feature>
<sequence length="174" mass="18010">MCSVSIEILKGGGEEKKRIGSGGEKEERRERERSTAEEIGGASGTGDSRDRRDGGVDRRQWRMTGSSALAELQRGAGGVARGSAAAGRDAADDLEAATQARTSSGSRQRLGADGGWPQQRQRSRGWRRLRTADLAGAAVAAIPAVAATILAATTTTTVSARTATTANDGVAATR</sequence>
<reference evidence="3 4" key="1">
    <citation type="submission" date="2024-01" db="EMBL/GenBank/DDBJ databases">
        <title>Genome assemblies of Stephania.</title>
        <authorList>
            <person name="Yang L."/>
        </authorList>
    </citation>
    <scope>NUCLEOTIDE SEQUENCE [LARGE SCALE GENOMIC DNA]</scope>
    <source>
        <strain evidence="3">JXDWG</strain>
        <tissue evidence="3">Leaf</tissue>
    </source>
</reference>
<keyword evidence="2" id="KW-0812">Transmembrane</keyword>
<evidence type="ECO:0000313" key="3">
    <source>
        <dbReference type="EMBL" id="KAK9105155.1"/>
    </source>
</evidence>
<accession>A0AAP0F739</accession>
<feature type="compositionally biased region" description="Basic and acidic residues" evidence="1">
    <location>
        <begin position="12"/>
        <end position="36"/>
    </location>
</feature>
<protein>
    <submittedName>
        <fullName evidence="3">Uncharacterized protein</fullName>
    </submittedName>
</protein>
<dbReference type="Proteomes" id="UP001419268">
    <property type="component" value="Unassembled WGS sequence"/>
</dbReference>
<evidence type="ECO:0000256" key="1">
    <source>
        <dbReference type="SAM" id="MobiDB-lite"/>
    </source>
</evidence>
<dbReference type="AlphaFoldDB" id="A0AAP0F739"/>
<feature type="transmembrane region" description="Helical" evidence="2">
    <location>
        <begin position="132"/>
        <end position="152"/>
    </location>
</feature>
<organism evidence="3 4">
    <name type="scientific">Stephania cephalantha</name>
    <dbReference type="NCBI Taxonomy" id="152367"/>
    <lineage>
        <taxon>Eukaryota</taxon>
        <taxon>Viridiplantae</taxon>
        <taxon>Streptophyta</taxon>
        <taxon>Embryophyta</taxon>
        <taxon>Tracheophyta</taxon>
        <taxon>Spermatophyta</taxon>
        <taxon>Magnoliopsida</taxon>
        <taxon>Ranunculales</taxon>
        <taxon>Menispermaceae</taxon>
        <taxon>Menispermoideae</taxon>
        <taxon>Cissampelideae</taxon>
        <taxon>Stephania</taxon>
    </lineage>
</organism>
<keyword evidence="2" id="KW-0472">Membrane</keyword>
<evidence type="ECO:0000256" key="2">
    <source>
        <dbReference type="SAM" id="Phobius"/>
    </source>
</evidence>
<gene>
    <name evidence="3" type="ORF">Scep_021999</name>
</gene>
<evidence type="ECO:0000313" key="4">
    <source>
        <dbReference type="Proteomes" id="UP001419268"/>
    </source>
</evidence>
<keyword evidence="2" id="KW-1133">Transmembrane helix</keyword>
<feature type="compositionally biased region" description="Basic and acidic residues" evidence="1">
    <location>
        <begin position="47"/>
        <end position="60"/>
    </location>
</feature>
<comment type="caution">
    <text evidence="3">The sequence shown here is derived from an EMBL/GenBank/DDBJ whole genome shotgun (WGS) entry which is preliminary data.</text>
</comment>
<proteinExistence type="predicted"/>
<dbReference type="EMBL" id="JBBNAG010000009">
    <property type="protein sequence ID" value="KAK9105155.1"/>
    <property type="molecule type" value="Genomic_DNA"/>
</dbReference>